<dbReference type="Proteomes" id="UP001550739">
    <property type="component" value="Unassembled WGS sequence"/>
</dbReference>
<organism evidence="1 2">
    <name type="scientific">Streptomyces sp. 900129855</name>
    <dbReference type="NCBI Taxonomy" id="3155129"/>
    <lineage>
        <taxon>Bacteria</taxon>
        <taxon>Bacillati</taxon>
        <taxon>Actinomycetota</taxon>
        <taxon>Actinomycetes</taxon>
        <taxon>Kitasatosporales</taxon>
        <taxon>Streptomycetaceae</taxon>
        <taxon>Streptomyces</taxon>
    </lineage>
</organism>
<gene>
    <name evidence="1" type="ORF">AB0E89_32635</name>
</gene>
<accession>A0ABV2ZRQ7</accession>
<dbReference type="EMBL" id="JBEZVE010000019">
    <property type="protein sequence ID" value="MEU3785230.1"/>
    <property type="molecule type" value="Genomic_DNA"/>
</dbReference>
<reference evidence="1 2" key="1">
    <citation type="submission" date="2024-06" db="EMBL/GenBank/DDBJ databases">
        <title>The Natural Products Discovery Center: Release of the First 8490 Sequenced Strains for Exploring Actinobacteria Biosynthetic Diversity.</title>
        <authorList>
            <person name="Kalkreuter E."/>
            <person name="Kautsar S.A."/>
            <person name="Yang D."/>
            <person name="Bader C.D."/>
            <person name="Teijaro C.N."/>
            <person name="Fluegel L."/>
            <person name="Davis C.M."/>
            <person name="Simpson J.R."/>
            <person name="Lauterbach L."/>
            <person name="Steele A.D."/>
            <person name="Gui C."/>
            <person name="Meng S."/>
            <person name="Li G."/>
            <person name="Viehrig K."/>
            <person name="Ye F."/>
            <person name="Su P."/>
            <person name="Kiefer A.F."/>
            <person name="Nichols A."/>
            <person name="Cepeda A.J."/>
            <person name="Yan W."/>
            <person name="Fan B."/>
            <person name="Jiang Y."/>
            <person name="Adhikari A."/>
            <person name="Zheng C.-J."/>
            <person name="Schuster L."/>
            <person name="Cowan T.M."/>
            <person name="Smanski M.J."/>
            <person name="Chevrette M.G."/>
            <person name="De Carvalho L.P.S."/>
            <person name="Shen B."/>
        </authorList>
    </citation>
    <scope>NUCLEOTIDE SEQUENCE [LARGE SCALE GENOMIC DNA]</scope>
    <source>
        <strain evidence="1 2">NPDC033843</strain>
    </source>
</reference>
<name>A0ABV2ZRQ7_9ACTN</name>
<proteinExistence type="predicted"/>
<keyword evidence="2" id="KW-1185">Reference proteome</keyword>
<comment type="caution">
    <text evidence="1">The sequence shown here is derived from an EMBL/GenBank/DDBJ whole genome shotgun (WGS) entry which is preliminary data.</text>
</comment>
<evidence type="ECO:0000313" key="1">
    <source>
        <dbReference type="EMBL" id="MEU3785230.1"/>
    </source>
</evidence>
<dbReference type="RefSeq" id="WP_361706796.1">
    <property type="nucleotide sequence ID" value="NZ_JBEZVE010000019.1"/>
</dbReference>
<protein>
    <submittedName>
        <fullName evidence="1">Uncharacterized protein</fullName>
    </submittedName>
</protein>
<sequence length="63" mass="6733">MSGIEEFLEDLAALTAKHGILIEGCGCCGSPFLERSGADQKNLPIRFGLTYVPQTGQYAVDAE</sequence>
<evidence type="ECO:0000313" key="2">
    <source>
        <dbReference type="Proteomes" id="UP001550739"/>
    </source>
</evidence>